<organism evidence="1 2">
    <name type="scientific">Neurospora crassa (strain ATCC 24698 / 74-OR23-1A / CBS 708.71 / DSM 1257 / FGSC 987)</name>
    <dbReference type="NCBI Taxonomy" id="367110"/>
    <lineage>
        <taxon>Eukaryota</taxon>
        <taxon>Fungi</taxon>
        <taxon>Dikarya</taxon>
        <taxon>Ascomycota</taxon>
        <taxon>Pezizomycotina</taxon>
        <taxon>Sordariomycetes</taxon>
        <taxon>Sordariomycetidae</taxon>
        <taxon>Sordariales</taxon>
        <taxon>Sordariaceae</taxon>
        <taxon>Neurospora</taxon>
    </lineage>
</organism>
<dbReference type="VEuPathDB" id="FungiDB:NCU00284"/>
<dbReference type="PaxDb" id="5141-EFNCRP00000000010"/>
<dbReference type="OrthoDB" id="10347628at2759"/>
<keyword evidence="2" id="KW-1185">Reference proteome</keyword>
<accession>Q7RZT0</accession>
<dbReference type="Proteomes" id="UP000001805">
    <property type="component" value="Chromosome 3, Linkage Group III"/>
</dbReference>
<dbReference type="AlphaFoldDB" id="Q7RZT0"/>
<dbReference type="HOGENOM" id="CLU_2074589_0_0_1"/>
<proteinExistence type="predicted"/>
<evidence type="ECO:0000313" key="1">
    <source>
        <dbReference type="EMBL" id="EAA28519.2"/>
    </source>
</evidence>
<gene>
    <name evidence="1" type="ORF">NCU00284</name>
</gene>
<evidence type="ECO:0000313" key="2">
    <source>
        <dbReference type="Proteomes" id="UP000001805"/>
    </source>
</evidence>
<reference evidence="1 2" key="1">
    <citation type="journal article" date="2003" name="Nature">
        <title>The genome sequence of the filamentous fungus Neurospora crassa.</title>
        <authorList>
            <person name="Galagan J.E."/>
            <person name="Calvo S.E."/>
            <person name="Borkovich K.A."/>
            <person name="Selker E.U."/>
            <person name="Read N.D."/>
            <person name="Jaffe D."/>
            <person name="FitzHugh W."/>
            <person name="Ma L.J."/>
            <person name="Smirnov S."/>
            <person name="Purcell S."/>
            <person name="Rehman B."/>
            <person name="Elkins T."/>
            <person name="Engels R."/>
            <person name="Wang S."/>
            <person name="Nielsen C.B."/>
            <person name="Butler J."/>
            <person name="Endrizzi M."/>
            <person name="Qui D."/>
            <person name="Ianakiev P."/>
            <person name="Bell-Pedersen D."/>
            <person name="Nelson M.A."/>
            <person name="Werner-Washburne M."/>
            <person name="Selitrennikoff C.P."/>
            <person name="Kinsey J.A."/>
            <person name="Braun E.L."/>
            <person name="Zelter A."/>
            <person name="Schulte U."/>
            <person name="Kothe G.O."/>
            <person name="Jedd G."/>
            <person name="Mewes W."/>
            <person name="Staben C."/>
            <person name="Marcotte E."/>
            <person name="Greenberg D."/>
            <person name="Roy A."/>
            <person name="Foley K."/>
            <person name="Naylor J."/>
            <person name="Stange-Thomann N."/>
            <person name="Barrett R."/>
            <person name="Gnerre S."/>
            <person name="Kamal M."/>
            <person name="Kamvysselis M."/>
            <person name="Mauceli E."/>
            <person name="Bielke C."/>
            <person name="Rudd S."/>
            <person name="Frishman D."/>
            <person name="Krystofova S."/>
            <person name="Rasmussen C."/>
            <person name="Metzenberg R.L."/>
            <person name="Perkins D.D."/>
            <person name="Kroken S."/>
            <person name="Cogoni C."/>
            <person name="Macino G."/>
            <person name="Catcheside D."/>
            <person name="Li W."/>
            <person name="Pratt R.J."/>
            <person name="Osmani S.A."/>
            <person name="DeSouza C.P."/>
            <person name="Glass L."/>
            <person name="Orbach M.J."/>
            <person name="Berglund J.A."/>
            <person name="Voelker R."/>
            <person name="Yarden O."/>
            <person name="Plamann M."/>
            <person name="Seiler S."/>
            <person name="Dunlap J."/>
            <person name="Radford A."/>
            <person name="Aramayo R."/>
            <person name="Natvig D.O."/>
            <person name="Alex L.A."/>
            <person name="Mannhaupt G."/>
            <person name="Ebbole D.J."/>
            <person name="Freitag M."/>
            <person name="Paulsen I."/>
            <person name="Sachs M.S."/>
            <person name="Lander E.S."/>
            <person name="Nusbaum C."/>
            <person name="Birren B."/>
        </authorList>
    </citation>
    <scope>NUCLEOTIDE SEQUENCE [LARGE SCALE GENOMIC DNA]</scope>
    <source>
        <strain evidence="2">ATCC 24698 / 74-OR23-1A / CBS 708.71 / DSM 1257 / FGSC 987</strain>
    </source>
</reference>
<dbReference type="EMBL" id="CM002238">
    <property type="protein sequence ID" value="EAA28519.2"/>
    <property type="molecule type" value="Genomic_DNA"/>
</dbReference>
<dbReference type="RefSeq" id="XP_957755.2">
    <property type="nucleotide sequence ID" value="XM_952662.3"/>
</dbReference>
<protein>
    <submittedName>
        <fullName evidence="1">Uncharacterized protein</fullName>
    </submittedName>
</protein>
<name>Q7RZT0_NEUCR</name>
<dbReference type="InParanoid" id="Q7RZT0"/>
<sequence length="244" mass="28365">MVANTMVPLTKKRRFALRRRCVCTERLIKLICRQQHDFHAHRHQCVRYRGVVMQESPKRVKGRSSHRHRRPIKSRRFPRRFFEPCPARLDSNRRDHLLFQRPSRMMATSISSMPAALTALINFEMSTATAVALQSFIISPLHVVHVRRPCVEPLLKYGMPITVPFLPMVVSRGREDQSSFWPEPRIVQMPVEQLRYYLIVALFVIDIHLSWIVVDKTGAFLHAILRAVCSHIAGDIVKEDALSR</sequence>
<dbReference type="GeneID" id="3873846"/>
<dbReference type="KEGG" id="ncr:NCU00284"/>